<name>A0A4Y2BH16_ARAVE</name>
<dbReference type="Proteomes" id="UP000499080">
    <property type="component" value="Unassembled WGS sequence"/>
</dbReference>
<protein>
    <submittedName>
        <fullName evidence="2">Uncharacterized protein</fullName>
    </submittedName>
</protein>
<feature type="region of interest" description="Disordered" evidence="1">
    <location>
        <begin position="1"/>
        <end position="24"/>
    </location>
</feature>
<evidence type="ECO:0000313" key="3">
    <source>
        <dbReference type="Proteomes" id="UP000499080"/>
    </source>
</evidence>
<feature type="region of interest" description="Disordered" evidence="1">
    <location>
        <begin position="40"/>
        <end position="69"/>
    </location>
</feature>
<gene>
    <name evidence="2" type="ORF">AVEN_195138_1</name>
</gene>
<reference evidence="2 3" key="1">
    <citation type="journal article" date="2019" name="Sci. Rep.">
        <title>Orb-weaving spider Araneus ventricosus genome elucidates the spidroin gene catalogue.</title>
        <authorList>
            <person name="Kono N."/>
            <person name="Nakamura H."/>
            <person name="Ohtoshi R."/>
            <person name="Moran D.A.P."/>
            <person name="Shinohara A."/>
            <person name="Yoshida Y."/>
            <person name="Fujiwara M."/>
            <person name="Mori M."/>
            <person name="Tomita M."/>
            <person name="Arakawa K."/>
        </authorList>
    </citation>
    <scope>NUCLEOTIDE SEQUENCE [LARGE SCALE GENOMIC DNA]</scope>
</reference>
<proteinExistence type="predicted"/>
<evidence type="ECO:0000256" key="1">
    <source>
        <dbReference type="SAM" id="MobiDB-lite"/>
    </source>
</evidence>
<dbReference type="AlphaFoldDB" id="A0A4Y2BH16"/>
<organism evidence="2 3">
    <name type="scientific">Araneus ventricosus</name>
    <name type="common">Orbweaver spider</name>
    <name type="synonym">Epeira ventricosa</name>
    <dbReference type="NCBI Taxonomy" id="182803"/>
    <lineage>
        <taxon>Eukaryota</taxon>
        <taxon>Metazoa</taxon>
        <taxon>Ecdysozoa</taxon>
        <taxon>Arthropoda</taxon>
        <taxon>Chelicerata</taxon>
        <taxon>Arachnida</taxon>
        <taxon>Araneae</taxon>
        <taxon>Araneomorphae</taxon>
        <taxon>Entelegynae</taxon>
        <taxon>Araneoidea</taxon>
        <taxon>Araneidae</taxon>
        <taxon>Araneus</taxon>
    </lineage>
</organism>
<evidence type="ECO:0000313" key="2">
    <source>
        <dbReference type="EMBL" id="GBL91253.1"/>
    </source>
</evidence>
<keyword evidence="3" id="KW-1185">Reference proteome</keyword>
<dbReference type="EMBL" id="BGPR01000077">
    <property type="protein sequence ID" value="GBL91253.1"/>
    <property type="molecule type" value="Genomic_DNA"/>
</dbReference>
<comment type="caution">
    <text evidence="2">The sequence shown here is derived from an EMBL/GenBank/DDBJ whole genome shotgun (WGS) entry which is preliminary data.</text>
</comment>
<accession>A0A4Y2BH16</accession>
<sequence>MSCCRISKQELASPGGTKMVGGVLPPSSDSTYLLREGSGRGQVKQLKGNHGIQSTVEKKSSGHKKATFR</sequence>